<evidence type="ECO:0000313" key="3">
    <source>
        <dbReference type="Proteomes" id="UP000034350"/>
    </source>
</evidence>
<reference evidence="2 3" key="1">
    <citation type="journal article" date="2015" name="Environ. Microbiol.">
        <title>Genome analyses suggest the presence of polyploidy and recent human-driven expansions in eight global populations of the honeybee pathogen Nosema ceranae.</title>
        <authorList>
            <person name="Pelin A."/>
            <person name="Selman M."/>
            <person name="Aris-Brosou S."/>
            <person name="Farinelli L."/>
            <person name="Corradi N."/>
        </authorList>
    </citation>
    <scope>NUCLEOTIDE SEQUENCE [LARGE SCALE GENOMIC DNA]</scope>
    <source>
        <strain evidence="2 3">PA08 1199</strain>
    </source>
</reference>
<comment type="caution">
    <text evidence="2">The sequence shown here is derived from an EMBL/GenBank/DDBJ whole genome shotgun (WGS) entry which is preliminary data.</text>
</comment>
<dbReference type="VEuPathDB" id="MicrosporidiaDB:G9O61_00g006050"/>
<sequence>MNFEEYIQKMKQHYKIVKVDDNSYMLHKDKKTLLLTPLNMYTMDEISNKLDLLYPAVEKKPVEFAKNKGECSKKIGSFGYVGEDDLNPAIGRKFHRQKRGAIFNPKDFLEEEESDKGIDKTDIFPLKNKKDPDPDHFKPQGGDDDNPFLY</sequence>
<proteinExistence type="predicted"/>
<evidence type="ECO:0000313" key="2">
    <source>
        <dbReference type="EMBL" id="KKO76520.1"/>
    </source>
</evidence>
<name>A0A0F9WIZ5_9MICR</name>
<dbReference type="AlphaFoldDB" id="A0A0F9WIZ5"/>
<feature type="region of interest" description="Disordered" evidence="1">
    <location>
        <begin position="105"/>
        <end position="150"/>
    </location>
</feature>
<accession>A0A0F9WIZ5</accession>
<keyword evidence="3" id="KW-1185">Reference proteome</keyword>
<dbReference type="OrthoDB" id="10538608at2759"/>
<organism evidence="2 3">
    <name type="scientific">Vairimorpha ceranae</name>
    <dbReference type="NCBI Taxonomy" id="40302"/>
    <lineage>
        <taxon>Eukaryota</taxon>
        <taxon>Fungi</taxon>
        <taxon>Fungi incertae sedis</taxon>
        <taxon>Microsporidia</taxon>
        <taxon>Nosematidae</taxon>
        <taxon>Vairimorpha</taxon>
    </lineage>
</organism>
<feature type="compositionally biased region" description="Basic and acidic residues" evidence="1">
    <location>
        <begin position="115"/>
        <end position="138"/>
    </location>
</feature>
<dbReference type="Proteomes" id="UP000034350">
    <property type="component" value="Unassembled WGS sequence"/>
</dbReference>
<evidence type="ECO:0000256" key="1">
    <source>
        <dbReference type="SAM" id="MobiDB-lite"/>
    </source>
</evidence>
<gene>
    <name evidence="2" type="ORF">AAJ76_200039617</name>
</gene>
<dbReference type="GeneID" id="36319416"/>
<dbReference type="RefSeq" id="XP_024332262.1">
    <property type="nucleotide sequence ID" value="XM_024474493.1"/>
</dbReference>
<dbReference type="EMBL" id="JPQZ01000002">
    <property type="protein sequence ID" value="KKO76520.1"/>
    <property type="molecule type" value="Genomic_DNA"/>
</dbReference>
<dbReference type="VEuPathDB" id="MicrosporidiaDB:NCER_101259"/>
<dbReference type="VEuPathDB" id="MicrosporidiaDB:AAJ76_200039617"/>
<protein>
    <submittedName>
        <fullName evidence="2">Uncharacterized protein</fullName>
    </submittedName>
</protein>